<evidence type="ECO:0000313" key="3">
    <source>
        <dbReference type="Proteomes" id="UP001153555"/>
    </source>
</evidence>
<feature type="non-terminal residue" evidence="2">
    <location>
        <position position="331"/>
    </location>
</feature>
<keyword evidence="3" id="KW-1185">Reference proteome</keyword>
<evidence type="ECO:0000259" key="1">
    <source>
        <dbReference type="Pfam" id="PF10551"/>
    </source>
</evidence>
<feature type="domain" description="MULE transposase" evidence="1">
    <location>
        <begin position="1"/>
        <end position="60"/>
    </location>
</feature>
<name>A0A9N7P2M7_STRHE</name>
<gene>
    <name evidence="2" type="ORF">SHERM_07477</name>
</gene>
<sequence>GLMIKEDEASYIRLLENFLKAMGSEPYYIITNQDPAMKNAVQATFKQARHRLCMWHIMEKVNVEVPTLAKDNNFMKRQNEMVWDIYMNPEEFEEKWGKLMNDFALTENQWFTTLFHIRNSWIPAYFKDSAHAEAERAYDLDPTPENRTAMHRCHAEYQLQLLMEEDFWKQKAAVRWVAEGERNTRFFQGFVRQKRAKSYIHSIEADGSSLTQESQIRDLAVDHFQALFTADRGSLIAPTITLFPTIPPLIDIVDLCELPSREEVRDAVFGIDPNSVSGPDGFSSLFYQVCWDIIQPDVEEAVLDFFAGHRMPDSFTATSVVLIPKRPNPSS</sequence>
<proteinExistence type="predicted"/>
<reference evidence="2" key="1">
    <citation type="submission" date="2019-12" db="EMBL/GenBank/DDBJ databases">
        <authorList>
            <person name="Scholes J."/>
        </authorList>
    </citation>
    <scope>NUCLEOTIDE SEQUENCE</scope>
</reference>
<dbReference type="AlphaFoldDB" id="A0A9N7P2M7"/>
<dbReference type="PANTHER" id="PTHR47718:SF18">
    <property type="entry name" value="PROTEIN FAR1-RELATED SEQUENCE 5-LIKE"/>
    <property type="match status" value="1"/>
</dbReference>
<evidence type="ECO:0000313" key="2">
    <source>
        <dbReference type="EMBL" id="CAA0841466.1"/>
    </source>
</evidence>
<comment type="caution">
    <text evidence="2">The sequence shown here is derived from an EMBL/GenBank/DDBJ whole genome shotgun (WGS) entry which is preliminary data.</text>
</comment>
<protein>
    <recommendedName>
        <fullName evidence="1">MULE transposase domain-containing protein</fullName>
    </recommendedName>
</protein>
<organism evidence="2 3">
    <name type="scientific">Striga hermonthica</name>
    <name type="common">Purple witchweed</name>
    <name type="synonym">Buchnera hermonthica</name>
    <dbReference type="NCBI Taxonomy" id="68872"/>
    <lineage>
        <taxon>Eukaryota</taxon>
        <taxon>Viridiplantae</taxon>
        <taxon>Streptophyta</taxon>
        <taxon>Embryophyta</taxon>
        <taxon>Tracheophyta</taxon>
        <taxon>Spermatophyta</taxon>
        <taxon>Magnoliopsida</taxon>
        <taxon>eudicotyledons</taxon>
        <taxon>Gunneridae</taxon>
        <taxon>Pentapetalae</taxon>
        <taxon>asterids</taxon>
        <taxon>lamiids</taxon>
        <taxon>Lamiales</taxon>
        <taxon>Orobanchaceae</taxon>
        <taxon>Buchnereae</taxon>
        <taxon>Striga</taxon>
    </lineage>
</organism>
<dbReference type="EMBL" id="CACSLK010034108">
    <property type="protein sequence ID" value="CAA0841466.1"/>
    <property type="molecule type" value="Genomic_DNA"/>
</dbReference>
<accession>A0A9N7P2M7</accession>
<dbReference type="Proteomes" id="UP001153555">
    <property type="component" value="Unassembled WGS sequence"/>
</dbReference>
<feature type="non-terminal residue" evidence="2">
    <location>
        <position position="1"/>
    </location>
</feature>
<dbReference type="OrthoDB" id="912368at2759"/>
<dbReference type="Pfam" id="PF10551">
    <property type="entry name" value="MULE"/>
    <property type="match status" value="1"/>
</dbReference>
<dbReference type="InterPro" id="IPR018289">
    <property type="entry name" value="MULE_transposase_dom"/>
</dbReference>
<dbReference type="PANTHER" id="PTHR47718">
    <property type="entry name" value="OS01G0519700 PROTEIN"/>
    <property type="match status" value="1"/>
</dbReference>